<evidence type="ECO:0000256" key="8">
    <source>
        <dbReference type="PROSITE-ProRule" id="PRU00169"/>
    </source>
</evidence>
<dbReference type="PANTHER" id="PTHR48111:SF35">
    <property type="entry name" value="TRANSCRIPTIONAL REGULATORY PROTEIN QSEB"/>
    <property type="match status" value="1"/>
</dbReference>
<sequence length="221" mass="24250">MHLLLVEDDDMLADAVCDAARQNGWRIDRVGEAAGARVALVDHAYSAVLLDLSLPGDSGLAVLKGMRGRYDVTPVLILTARTLLSERIAGLDAGADDYLVKPFQLDELWARVRAVVRRSQGRVVPVVSYKDIQLDRNKRLVTRGGERVTLSSHEYRTLLALLERPGHVVTRDHLEDVVYGHASTIESNTIAVFIHQLRKKLGDGVITTVHGHGYMIGEAGA</sequence>
<name>A0AAW9QQ12_9BURK</name>
<evidence type="ECO:0000259" key="10">
    <source>
        <dbReference type="PROSITE" id="PS50110"/>
    </source>
</evidence>
<dbReference type="EMBL" id="JAZIBG010000058">
    <property type="protein sequence ID" value="MEF7617479.1"/>
    <property type="molecule type" value="Genomic_DNA"/>
</dbReference>
<evidence type="ECO:0000256" key="7">
    <source>
        <dbReference type="ARBA" id="ARBA00023163"/>
    </source>
</evidence>
<comment type="subcellular location">
    <subcellularLocation>
        <location evidence="1">Cytoplasm</location>
    </subcellularLocation>
</comment>
<keyword evidence="5" id="KW-0805">Transcription regulation</keyword>
<dbReference type="InterPro" id="IPR039420">
    <property type="entry name" value="WalR-like"/>
</dbReference>
<evidence type="ECO:0000256" key="2">
    <source>
        <dbReference type="ARBA" id="ARBA00022490"/>
    </source>
</evidence>
<evidence type="ECO:0000256" key="9">
    <source>
        <dbReference type="PROSITE-ProRule" id="PRU01091"/>
    </source>
</evidence>
<gene>
    <name evidence="12" type="ORF">V4F39_26455</name>
</gene>
<feature type="domain" description="OmpR/PhoB-type" evidence="11">
    <location>
        <begin position="124"/>
        <end position="218"/>
    </location>
</feature>
<dbReference type="CDD" id="cd17624">
    <property type="entry name" value="REC_OmpR_PmrA-like"/>
    <property type="match status" value="1"/>
</dbReference>
<organism evidence="12 13">
    <name type="scientific">Aquincola agrisoli</name>
    <dbReference type="NCBI Taxonomy" id="3119538"/>
    <lineage>
        <taxon>Bacteria</taxon>
        <taxon>Pseudomonadati</taxon>
        <taxon>Pseudomonadota</taxon>
        <taxon>Betaproteobacteria</taxon>
        <taxon>Burkholderiales</taxon>
        <taxon>Sphaerotilaceae</taxon>
        <taxon>Aquincola</taxon>
    </lineage>
</organism>
<evidence type="ECO:0000313" key="12">
    <source>
        <dbReference type="EMBL" id="MEF7617479.1"/>
    </source>
</evidence>
<dbReference type="PROSITE" id="PS50110">
    <property type="entry name" value="RESPONSE_REGULATORY"/>
    <property type="match status" value="1"/>
</dbReference>
<feature type="domain" description="Response regulatory" evidence="10">
    <location>
        <begin position="2"/>
        <end position="116"/>
    </location>
</feature>
<dbReference type="AlphaFoldDB" id="A0AAW9QQ12"/>
<evidence type="ECO:0000256" key="5">
    <source>
        <dbReference type="ARBA" id="ARBA00023015"/>
    </source>
</evidence>
<dbReference type="PANTHER" id="PTHR48111">
    <property type="entry name" value="REGULATOR OF RPOS"/>
    <property type="match status" value="1"/>
</dbReference>
<keyword evidence="2" id="KW-0963">Cytoplasm</keyword>
<dbReference type="InterPro" id="IPR016032">
    <property type="entry name" value="Sig_transdc_resp-reg_C-effctor"/>
</dbReference>
<dbReference type="Pfam" id="PF00486">
    <property type="entry name" value="Trans_reg_C"/>
    <property type="match status" value="1"/>
</dbReference>
<dbReference type="CDD" id="cd00383">
    <property type="entry name" value="trans_reg_C"/>
    <property type="match status" value="1"/>
</dbReference>
<accession>A0AAW9QQ12</accession>
<dbReference type="SUPFAM" id="SSF46894">
    <property type="entry name" value="C-terminal effector domain of the bipartite response regulators"/>
    <property type="match status" value="1"/>
</dbReference>
<dbReference type="Proteomes" id="UP001336250">
    <property type="component" value="Unassembled WGS sequence"/>
</dbReference>
<dbReference type="InterPro" id="IPR001867">
    <property type="entry name" value="OmpR/PhoB-type_DNA-bd"/>
</dbReference>
<feature type="modified residue" description="4-aspartylphosphate" evidence="8">
    <location>
        <position position="51"/>
    </location>
</feature>
<dbReference type="GO" id="GO:0006355">
    <property type="term" value="P:regulation of DNA-templated transcription"/>
    <property type="evidence" value="ECO:0007669"/>
    <property type="project" value="InterPro"/>
</dbReference>
<dbReference type="SMART" id="SM00862">
    <property type="entry name" value="Trans_reg_C"/>
    <property type="match status" value="1"/>
</dbReference>
<keyword evidence="7" id="KW-0804">Transcription</keyword>
<dbReference type="GO" id="GO:0000976">
    <property type="term" value="F:transcription cis-regulatory region binding"/>
    <property type="evidence" value="ECO:0007669"/>
    <property type="project" value="TreeGrafter"/>
</dbReference>
<dbReference type="InterPro" id="IPR036388">
    <property type="entry name" value="WH-like_DNA-bd_sf"/>
</dbReference>
<keyword evidence="6 9" id="KW-0238">DNA-binding</keyword>
<dbReference type="Gene3D" id="1.10.10.10">
    <property type="entry name" value="Winged helix-like DNA-binding domain superfamily/Winged helix DNA-binding domain"/>
    <property type="match status" value="1"/>
</dbReference>
<keyword evidence="13" id="KW-1185">Reference proteome</keyword>
<dbReference type="GO" id="GO:0000156">
    <property type="term" value="F:phosphorelay response regulator activity"/>
    <property type="evidence" value="ECO:0007669"/>
    <property type="project" value="TreeGrafter"/>
</dbReference>
<evidence type="ECO:0000313" key="13">
    <source>
        <dbReference type="Proteomes" id="UP001336250"/>
    </source>
</evidence>
<dbReference type="InterPro" id="IPR011006">
    <property type="entry name" value="CheY-like_superfamily"/>
</dbReference>
<dbReference type="Gene3D" id="3.40.50.2300">
    <property type="match status" value="1"/>
</dbReference>
<dbReference type="Gene3D" id="6.10.250.690">
    <property type="match status" value="1"/>
</dbReference>
<keyword evidence="4" id="KW-0902">Two-component regulatory system</keyword>
<evidence type="ECO:0000256" key="4">
    <source>
        <dbReference type="ARBA" id="ARBA00023012"/>
    </source>
</evidence>
<evidence type="ECO:0000256" key="1">
    <source>
        <dbReference type="ARBA" id="ARBA00004496"/>
    </source>
</evidence>
<feature type="DNA-binding region" description="OmpR/PhoB-type" evidence="9">
    <location>
        <begin position="124"/>
        <end position="218"/>
    </location>
</feature>
<evidence type="ECO:0000259" key="11">
    <source>
        <dbReference type="PROSITE" id="PS51755"/>
    </source>
</evidence>
<dbReference type="RefSeq" id="WP_332293242.1">
    <property type="nucleotide sequence ID" value="NZ_JAZIBG010000058.1"/>
</dbReference>
<proteinExistence type="predicted"/>
<evidence type="ECO:0000256" key="3">
    <source>
        <dbReference type="ARBA" id="ARBA00022553"/>
    </source>
</evidence>
<keyword evidence="3 8" id="KW-0597">Phosphoprotein</keyword>
<dbReference type="GO" id="GO:0032993">
    <property type="term" value="C:protein-DNA complex"/>
    <property type="evidence" value="ECO:0007669"/>
    <property type="project" value="TreeGrafter"/>
</dbReference>
<dbReference type="SMART" id="SM00448">
    <property type="entry name" value="REC"/>
    <property type="match status" value="1"/>
</dbReference>
<comment type="caution">
    <text evidence="12">The sequence shown here is derived from an EMBL/GenBank/DDBJ whole genome shotgun (WGS) entry which is preliminary data.</text>
</comment>
<dbReference type="PROSITE" id="PS51755">
    <property type="entry name" value="OMPR_PHOB"/>
    <property type="match status" value="1"/>
</dbReference>
<dbReference type="SUPFAM" id="SSF52172">
    <property type="entry name" value="CheY-like"/>
    <property type="match status" value="1"/>
</dbReference>
<dbReference type="InterPro" id="IPR001789">
    <property type="entry name" value="Sig_transdc_resp-reg_receiver"/>
</dbReference>
<dbReference type="Pfam" id="PF00072">
    <property type="entry name" value="Response_reg"/>
    <property type="match status" value="1"/>
</dbReference>
<protein>
    <submittedName>
        <fullName evidence="12">Response regulator transcription factor</fullName>
    </submittedName>
</protein>
<dbReference type="GO" id="GO:0005829">
    <property type="term" value="C:cytosol"/>
    <property type="evidence" value="ECO:0007669"/>
    <property type="project" value="TreeGrafter"/>
</dbReference>
<reference evidence="12 13" key="1">
    <citation type="submission" date="2024-02" db="EMBL/GenBank/DDBJ databases">
        <title>Genome sequence of Aquincola sp. MAHUQ-54.</title>
        <authorList>
            <person name="Huq M.A."/>
        </authorList>
    </citation>
    <scope>NUCLEOTIDE SEQUENCE [LARGE SCALE GENOMIC DNA]</scope>
    <source>
        <strain evidence="12 13">MAHUQ-54</strain>
    </source>
</reference>
<evidence type="ECO:0000256" key="6">
    <source>
        <dbReference type="ARBA" id="ARBA00023125"/>
    </source>
</evidence>